<dbReference type="PANTHER" id="PTHR30329:SF21">
    <property type="entry name" value="LIPOPROTEIN YIAD-RELATED"/>
    <property type="match status" value="1"/>
</dbReference>
<dbReference type="GO" id="GO:0009279">
    <property type="term" value="C:cell outer membrane"/>
    <property type="evidence" value="ECO:0007669"/>
    <property type="project" value="UniProtKB-SubCell"/>
</dbReference>
<organism evidence="8 9">
    <name type="scientific">Salinihabitans flavidus</name>
    <dbReference type="NCBI Taxonomy" id="569882"/>
    <lineage>
        <taxon>Bacteria</taxon>
        <taxon>Pseudomonadati</taxon>
        <taxon>Pseudomonadota</taxon>
        <taxon>Alphaproteobacteria</taxon>
        <taxon>Rhodobacterales</taxon>
        <taxon>Roseobacteraceae</taxon>
        <taxon>Salinihabitans</taxon>
    </lineage>
</organism>
<dbReference type="InterPro" id="IPR011048">
    <property type="entry name" value="Haem_d1_sf"/>
</dbReference>
<comment type="subcellular location">
    <subcellularLocation>
        <location evidence="1">Cell outer membrane</location>
    </subcellularLocation>
</comment>
<dbReference type="InterPro" id="IPR006665">
    <property type="entry name" value="OmpA-like"/>
</dbReference>
<dbReference type="InterPro" id="IPR011600">
    <property type="entry name" value="Pept_C14_caspase"/>
</dbReference>
<dbReference type="PROSITE" id="PS01068">
    <property type="entry name" value="OMPA_1"/>
    <property type="match status" value="1"/>
</dbReference>
<dbReference type="InterPro" id="IPR006664">
    <property type="entry name" value="OMP_bac"/>
</dbReference>
<dbReference type="SUPFAM" id="SSF51004">
    <property type="entry name" value="C-terminal (heme d1) domain of cytochrome cd1-nitrite reductase"/>
    <property type="match status" value="1"/>
</dbReference>
<reference evidence="8 9" key="1">
    <citation type="submission" date="2016-10" db="EMBL/GenBank/DDBJ databases">
        <authorList>
            <person name="de Groot N.N."/>
        </authorList>
    </citation>
    <scope>NUCLEOTIDE SEQUENCE [LARGE SCALE GENOMIC DNA]</scope>
    <source>
        <strain evidence="8 9">DSM 27842</strain>
    </source>
</reference>
<dbReference type="GO" id="GO:0004197">
    <property type="term" value="F:cysteine-type endopeptidase activity"/>
    <property type="evidence" value="ECO:0007669"/>
    <property type="project" value="InterPro"/>
</dbReference>
<dbReference type="EMBL" id="FODS01000032">
    <property type="protein sequence ID" value="SEP17226.1"/>
    <property type="molecule type" value="Genomic_DNA"/>
</dbReference>
<dbReference type="InterPro" id="IPR015943">
    <property type="entry name" value="WD40/YVTN_repeat-like_dom_sf"/>
</dbReference>
<evidence type="ECO:0000256" key="3">
    <source>
        <dbReference type="ARBA" id="ARBA00023237"/>
    </source>
</evidence>
<keyword evidence="6" id="KW-0732">Signal</keyword>
<evidence type="ECO:0000256" key="1">
    <source>
        <dbReference type="ARBA" id="ARBA00004442"/>
    </source>
</evidence>
<dbReference type="InterPro" id="IPR011990">
    <property type="entry name" value="TPR-like_helical_dom_sf"/>
</dbReference>
<dbReference type="Gene3D" id="3.40.50.1460">
    <property type="match status" value="1"/>
</dbReference>
<sequence>MFHTGIVAPLCGLVAAMILLLMPGTAMAVECGYCEGRSLRELLNISGFSGSDSLRPQIRGWIAERHPDTAEGHFARGWLGSSRGEPAETVIGHYRRAVELAPNMPLGYGNLGYEYNKVRRYEEEIAVYERAVRNGAGVQYLFLNGYFNIRDGQDRGAEEAEAWLRRMDAPDWVIAYARGRTAQGAGDRAGAHHHYTRALDLGGDAEVVERFISNGLRLRQQERAGREERLDILRKAVAWANANQDGAAYRHVAKSLHANFNDYAGAFRFYTRAYDLRPIPEIAYDALGANGNYDFPAVDRLIQRVLRDFPGNTVTHQTHAWANDNFAFNPGTARAAHRRAVETAVTDAERVTAVGGFGDFLALMDDHNAAQGLYERYLPQLNGRDYRNLLGYFIDNRVAASAFGHAARLIEEAEQDEDFSRRWLGSRRALVAEAIRLSEQREAFYRENPFLLDWERRFGDSLRLSVEFETGKADLLPEGRARLDQAAKALSGAGADDYLFLLEGHTDSTGTDAVNMPLSEARAASVETYFSERHGIAPERLRSRGYGPRNPVAPNTTDAGRQANRRVEVRPFGNLRAPSVAVNGPLADSGARFSRDGRIAVVGNTPIQVWDTTRMARIHELPHGGSRTEISPNGRYLATATNFVDRTGRTTYGIFVYDLRTGHLISQRYNDTKIMKLDWSPHSDAFVYLDISGYVRVFDVTERRQRGITRVATIRGADSVLWLNDGETIVASARRRNDLFVLDADTLRLKGRAEGAGGWIHALGQTHDGARVVALNNDREMTVWTTDDWRQVIKRRMPILGKYAVGHPSRPWVVFNSHFDDRIGLAVVDLMTGEIISSGADDKQYLTPSWSPDGEHILTAHDGALVRYDAQRMEPVERRTGGGVFGYHLRLISERGLVLASDAAGTNVWSLKTGRRVHRIEEEINFNWRPRAEDGTGFVSATADGRVVSFDSETFRHETVLETGLMLDRMSVKGDYIVLAGTPETKGAIPDPHGEIVVLDRESLRQINRFRVDLVTEPLQYDAVYDLKFGAVTVDETSGHVAVFGSWRDGYGTAFTDGRTVLRYDLETGRALPLLAMGDGIWRLSYRENGRELWVSDRVRYRVMDPETRQELRREPLKYDYEIALDDGRNLRWWWTHVTLDGQSVSFPNSLRDLEVDESRNLAVGITNSNEVVLIALDSMQRKLTISAQANGEWIAYTPQGHYTASLKGAEGVYWSLGDDFLPFSALEQQYRRPNLIRDALAALAEGRDARQVEEEIAPDLFESPFEVSLVSQSDARTEAETYLLELSVVKQSADLPDPEIEYVLNGRPIGKGRGFDEEAFFEGAETVGISRRFDLRPGRNEIEAYLVWRGARLEPIRVTVHRESEDTQVVAARDQTLWFFGVGVSDYALAAQNLNFAHRDAQELEKMLRAQEGRLFKQVKTKVLIDDAATEREVRIAMREFLAQAAPEDVIVLFLAGHGATDAEEELYFITHDADLGRPYTGMPVRRFNDFLANRPINQQALLLLDICQSGAAVGRVVADDAVQLLTGDTGAVVFASSSGSQQSLESETYGGGHGAFTAALLEALRGMADTNVGDQDGFNSLQETILYTRGRVSSMTRGDQRPTLPFAADEVDYLLSAGG</sequence>
<evidence type="ECO:0000256" key="4">
    <source>
        <dbReference type="PROSITE-ProRule" id="PRU00473"/>
    </source>
</evidence>
<dbReference type="InterPro" id="IPR050330">
    <property type="entry name" value="Bact_OuterMem_StrucFunc"/>
</dbReference>
<feature type="domain" description="OmpA-like" evidence="7">
    <location>
        <begin position="455"/>
        <end position="575"/>
    </location>
</feature>
<dbReference type="Gene3D" id="3.30.1330.60">
    <property type="entry name" value="OmpA-like domain"/>
    <property type="match status" value="1"/>
</dbReference>
<dbReference type="GO" id="GO:0006508">
    <property type="term" value="P:proteolysis"/>
    <property type="evidence" value="ECO:0007669"/>
    <property type="project" value="InterPro"/>
</dbReference>
<dbReference type="PRINTS" id="PR01021">
    <property type="entry name" value="OMPADOMAIN"/>
</dbReference>
<evidence type="ECO:0000256" key="6">
    <source>
        <dbReference type="SAM" id="SignalP"/>
    </source>
</evidence>
<feature type="region of interest" description="Disordered" evidence="5">
    <location>
        <begin position="537"/>
        <end position="561"/>
    </location>
</feature>
<dbReference type="SUPFAM" id="SSF48452">
    <property type="entry name" value="TPR-like"/>
    <property type="match status" value="1"/>
</dbReference>
<keyword evidence="2 4" id="KW-0472">Membrane</keyword>
<gene>
    <name evidence="8" type="ORF">SAMN04490248_1322</name>
</gene>
<protein>
    <submittedName>
        <fullName evidence="8">Caspase domain-containing protein</fullName>
    </submittedName>
</protein>
<accession>A0A1H8VP83</accession>
<evidence type="ECO:0000313" key="9">
    <source>
        <dbReference type="Proteomes" id="UP000198893"/>
    </source>
</evidence>
<dbReference type="SUPFAM" id="SSF82171">
    <property type="entry name" value="DPP6 N-terminal domain-like"/>
    <property type="match status" value="1"/>
</dbReference>
<dbReference type="STRING" id="569882.SAMN04490248_1322"/>
<dbReference type="PANTHER" id="PTHR30329">
    <property type="entry name" value="STATOR ELEMENT OF FLAGELLAR MOTOR COMPLEX"/>
    <property type="match status" value="1"/>
</dbReference>
<dbReference type="InterPro" id="IPR029030">
    <property type="entry name" value="Caspase-like_dom_sf"/>
</dbReference>
<dbReference type="CDD" id="cd07185">
    <property type="entry name" value="OmpA_C-like"/>
    <property type="match status" value="1"/>
</dbReference>
<evidence type="ECO:0000313" key="8">
    <source>
        <dbReference type="EMBL" id="SEP17226.1"/>
    </source>
</evidence>
<dbReference type="Pfam" id="PF00691">
    <property type="entry name" value="OmpA"/>
    <property type="match status" value="1"/>
</dbReference>
<dbReference type="InterPro" id="IPR036737">
    <property type="entry name" value="OmpA-like_sf"/>
</dbReference>
<dbReference type="PROSITE" id="PS51123">
    <property type="entry name" value="OMPA_2"/>
    <property type="match status" value="1"/>
</dbReference>
<evidence type="ECO:0000256" key="5">
    <source>
        <dbReference type="SAM" id="MobiDB-lite"/>
    </source>
</evidence>
<dbReference type="Gene3D" id="2.130.10.10">
    <property type="entry name" value="YVTN repeat-like/Quinoprotein amine dehydrogenase"/>
    <property type="match status" value="2"/>
</dbReference>
<feature type="signal peptide" evidence="6">
    <location>
        <begin position="1"/>
        <end position="28"/>
    </location>
</feature>
<keyword evidence="9" id="KW-1185">Reference proteome</keyword>
<proteinExistence type="predicted"/>
<dbReference type="Pfam" id="PF00656">
    <property type="entry name" value="Peptidase_C14"/>
    <property type="match status" value="1"/>
</dbReference>
<dbReference type="SUPFAM" id="SSF103088">
    <property type="entry name" value="OmpA-like"/>
    <property type="match status" value="1"/>
</dbReference>
<name>A0A1H8VP83_9RHOB</name>
<dbReference type="SUPFAM" id="SSF52129">
    <property type="entry name" value="Caspase-like"/>
    <property type="match status" value="1"/>
</dbReference>
<feature type="chain" id="PRO_5011554246" evidence="6">
    <location>
        <begin position="29"/>
        <end position="1621"/>
    </location>
</feature>
<evidence type="ECO:0000259" key="7">
    <source>
        <dbReference type="PROSITE" id="PS51123"/>
    </source>
</evidence>
<keyword evidence="3" id="KW-0998">Cell outer membrane</keyword>
<dbReference type="Proteomes" id="UP000198893">
    <property type="component" value="Unassembled WGS sequence"/>
</dbReference>
<evidence type="ECO:0000256" key="2">
    <source>
        <dbReference type="ARBA" id="ARBA00023136"/>
    </source>
</evidence>
<dbReference type="InterPro" id="IPR006690">
    <property type="entry name" value="OMPA-like_CS"/>
</dbReference>
<dbReference type="Gene3D" id="1.25.40.10">
    <property type="entry name" value="Tetratricopeptide repeat domain"/>
    <property type="match status" value="1"/>
</dbReference>